<evidence type="ECO:0000259" key="1">
    <source>
        <dbReference type="Pfam" id="PF01869"/>
    </source>
</evidence>
<accession>A0A7K4FPX2</accession>
<dbReference type="InterPro" id="IPR002731">
    <property type="entry name" value="ATPase_BadF"/>
</dbReference>
<organism evidence="2 3">
    <name type="scientific">Ferroplasma acidiphilum</name>
    <dbReference type="NCBI Taxonomy" id="74969"/>
    <lineage>
        <taxon>Archaea</taxon>
        <taxon>Methanobacteriati</taxon>
        <taxon>Thermoplasmatota</taxon>
        <taxon>Thermoplasmata</taxon>
        <taxon>Thermoplasmatales</taxon>
        <taxon>Ferroplasmaceae</taxon>
        <taxon>Ferroplasma</taxon>
    </lineage>
</organism>
<dbReference type="Proteomes" id="UP000546917">
    <property type="component" value="Unassembled WGS sequence"/>
</dbReference>
<protein>
    <recommendedName>
        <fullName evidence="1">ATPase BadF/BadG/BcrA/BcrD type domain-containing protein</fullName>
    </recommendedName>
</protein>
<proteinExistence type="predicted"/>
<gene>
    <name evidence="2" type="ORF">HLB00_09555</name>
</gene>
<dbReference type="PANTHER" id="PTHR43190:SF3">
    <property type="entry name" value="N-ACETYL-D-GLUCOSAMINE KINASE"/>
    <property type="match status" value="1"/>
</dbReference>
<dbReference type="SUPFAM" id="SSF53067">
    <property type="entry name" value="Actin-like ATPase domain"/>
    <property type="match status" value="1"/>
</dbReference>
<sequence length="219" mass="24334">MAHLFDDGGIFAPGTGSIAIYQHNNEINRLGGWGWFAGDEGSASWIGKRSITMAEEQYDGIIEGSSLIELLESYFHNDFIELINKFETAHPKREIAMLAPHISKLALEGDKASNVVINEAAGYDAKILHVLDNKLVNKSMALIGGTTGSDILIKNVKKYYNSKLKFYHGYDVCTGGLLIAADRNNIRIDKNFRDKLVSNVEELIKMVNPEDLKKYLGII</sequence>
<reference evidence="2 3" key="1">
    <citation type="submission" date="2020-05" db="EMBL/GenBank/DDBJ databases">
        <authorList>
            <person name="Zhang R."/>
        </authorList>
    </citation>
    <scope>NUCLEOTIDE SEQUENCE [LARGE SCALE GENOMIC DNA]</scope>
    <source>
        <strain evidence="2 3">DSM 28986</strain>
    </source>
</reference>
<dbReference type="Gene3D" id="3.30.420.40">
    <property type="match status" value="1"/>
</dbReference>
<dbReference type="AlphaFoldDB" id="A0A7K4FPX2"/>
<dbReference type="Pfam" id="PF01869">
    <property type="entry name" value="BcrAD_BadFG"/>
    <property type="match status" value="1"/>
</dbReference>
<dbReference type="PANTHER" id="PTHR43190">
    <property type="entry name" value="N-ACETYL-D-GLUCOSAMINE KINASE"/>
    <property type="match status" value="1"/>
</dbReference>
<evidence type="ECO:0000313" key="2">
    <source>
        <dbReference type="EMBL" id="NOL61062.1"/>
    </source>
</evidence>
<evidence type="ECO:0000313" key="3">
    <source>
        <dbReference type="Proteomes" id="UP000546917"/>
    </source>
</evidence>
<name>A0A7K4FPX2_9ARCH</name>
<feature type="domain" description="ATPase BadF/BadG/BcrA/BcrD type" evidence="1">
    <location>
        <begin position="6"/>
        <end position="176"/>
    </location>
</feature>
<dbReference type="EMBL" id="JABGBP010000423">
    <property type="protein sequence ID" value="NOL61062.1"/>
    <property type="molecule type" value="Genomic_DNA"/>
</dbReference>
<dbReference type="InterPro" id="IPR043129">
    <property type="entry name" value="ATPase_NBD"/>
</dbReference>
<comment type="caution">
    <text evidence="2">The sequence shown here is derived from an EMBL/GenBank/DDBJ whole genome shotgun (WGS) entry which is preliminary data.</text>
</comment>
<dbReference type="InterPro" id="IPR052519">
    <property type="entry name" value="Euk-type_GlcNAc_Kinase"/>
</dbReference>